<keyword evidence="4" id="KW-0804">Transcription</keyword>
<comment type="subcellular location">
    <subcellularLocation>
        <location evidence="1">Nucleus</location>
    </subcellularLocation>
</comment>
<gene>
    <name evidence="9" type="primary">LOC113465745</name>
</gene>
<feature type="compositionally biased region" description="Polar residues" evidence="6">
    <location>
        <begin position="251"/>
        <end position="273"/>
    </location>
</feature>
<dbReference type="PaxDb" id="121845-A0A3Q0INU4"/>
<name>A0A3Q0INU4_DIACI</name>
<dbReference type="Pfam" id="PF07527">
    <property type="entry name" value="Hairy_orange"/>
    <property type="match status" value="1"/>
</dbReference>
<evidence type="ECO:0000256" key="2">
    <source>
        <dbReference type="ARBA" id="ARBA00023015"/>
    </source>
</evidence>
<feature type="compositionally biased region" description="Polar residues" evidence="6">
    <location>
        <begin position="178"/>
        <end position="189"/>
    </location>
</feature>
<feature type="compositionally biased region" description="Polar residues" evidence="6">
    <location>
        <begin position="162"/>
        <end position="171"/>
    </location>
</feature>
<dbReference type="GO" id="GO:0003677">
    <property type="term" value="F:DNA binding"/>
    <property type="evidence" value="ECO:0007669"/>
    <property type="project" value="UniProtKB-KW"/>
</dbReference>
<evidence type="ECO:0000256" key="3">
    <source>
        <dbReference type="ARBA" id="ARBA00023125"/>
    </source>
</evidence>
<reference evidence="9" key="1">
    <citation type="submission" date="2025-08" db="UniProtKB">
        <authorList>
            <consortium name="RefSeq"/>
        </authorList>
    </citation>
    <scope>IDENTIFICATION</scope>
</reference>
<dbReference type="PANTHER" id="PTHR10985">
    <property type="entry name" value="BASIC HELIX-LOOP-HELIX TRANSCRIPTION FACTOR, HES-RELATED"/>
    <property type="match status" value="1"/>
</dbReference>
<dbReference type="GO" id="GO:0046983">
    <property type="term" value="F:protein dimerization activity"/>
    <property type="evidence" value="ECO:0007669"/>
    <property type="project" value="InterPro"/>
</dbReference>
<dbReference type="GO" id="GO:0005634">
    <property type="term" value="C:nucleus"/>
    <property type="evidence" value="ECO:0007669"/>
    <property type="project" value="UniProtKB-SubCell"/>
</dbReference>
<dbReference type="RefSeq" id="XP_026676318.1">
    <property type="nucleotide sequence ID" value="XM_026820517.1"/>
</dbReference>
<feature type="region of interest" description="Disordered" evidence="6">
    <location>
        <begin position="156"/>
        <end position="189"/>
    </location>
</feature>
<dbReference type="InterPro" id="IPR050370">
    <property type="entry name" value="HES_HEY"/>
</dbReference>
<keyword evidence="2" id="KW-0805">Transcription regulation</keyword>
<feature type="domain" description="Orange" evidence="7">
    <location>
        <begin position="84"/>
        <end position="117"/>
    </location>
</feature>
<evidence type="ECO:0000256" key="4">
    <source>
        <dbReference type="ARBA" id="ARBA00023163"/>
    </source>
</evidence>
<evidence type="ECO:0000313" key="9">
    <source>
        <dbReference type="RefSeq" id="XP_026676318.1"/>
    </source>
</evidence>
<dbReference type="KEGG" id="dci:113465745"/>
<evidence type="ECO:0000259" key="7">
    <source>
        <dbReference type="PROSITE" id="PS51054"/>
    </source>
</evidence>
<dbReference type="Proteomes" id="UP000079169">
    <property type="component" value="Unplaced"/>
</dbReference>
<accession>A0A3Q0INU4</accession>
<dbReference type="Gene3D" id="4.10.280.10">
    <property type="entry name" value="Helix-loop-helix DNA-binding domain"/>
    <property type="match status" value="1"/>
</dbReference>
<evidence type="ECO:0000256" key="6">
    <source>
        <dbReference type="SAM" id="MobiDB-lite"/>
    </source>
</evidence>
<sequence>MPAKIPTESSSCKAMGTSVFCDAQNIQGVEFSLHHPADEEMTKIITAEGENINKLEKADILELTVRHLHRITKPHDPTEEVQRFQAGFTQCASEACGFLLSLPGLDTRVGKRLVEHLGKRISQSLEANPALLLSNGESFSPAGGYERDDYATLPRDARVPSSLGSATQDSLRSGVADNASSQSSAMMLPQSNPGMSLNLPNSSLHPYTCDEGGQGSRPYPKLMCPQPTRPLMLSIPPERAGFGVPMSFPSSLSPETSMSRSPGVSMSGTSNAGSMPLLSPATSSSIVGEMDTRQDRMAISPGALSMDGSSSCHSEDMWRPCPINYMKNEITNDRQLVQCMISDGSCPPNGCPPWRCQQDSAVIHGYCCGCARPTDNVPFVTCRPDLRCPLSSEPLCTDYNFMMDCCCTGP</sequence>
<organism evidence="8 9">
    <name type="scientific">Diaphorina citri</name>
    <name type="common">Asian citrus psyllid</name>
    <dbReference type="NCBI Taxonomy" id="121845"/>
    <lineage>
        <taxon>Eukaryota</taxon>
        <taxon>Metazoa</taxon>
        <taxon>Ecdysozoa</taxon>
        <taxon>Arthropoda</taxon>
        <taxon>Hexapoda</taxon>
        <taxon>Insecta</taxon>
        <taxon>Pterygota</taxon>
        <taxon>Neoptera</taxon>
        <taxon>Paraneoptera</taxon>
        <taxon>Hemiptera</taxon>
        <taxon>Sternorrhyncha</taxon>
        <taxon>Psylloidea</taxon>
        <taxon>Psyllidae</taxon>
        <taxon>Diaphorininae</taxon>
        <taxon>Diaphorina</taxon>
    </lineage>
</organism>
<feature type="region of interest" description="Disordered" evidence="6">
    <location>
        <begin position="251"/>
        <end position="282"/>
    </location>
</feature>
<keyword evidence="8" id="KW-1185">Reference proteome</keyword>
<evidence type="ECO:0000256" key="1">
    <source>
        <dbReference type="ARBA" id="ARBA00004123"/>
    </source>
</evidence>
<dbReference type="GO" id="GO:0006355">
    <property type="term" value="P:regulation of DNA-templated transcription"/>
    <property type="evidence" value="ECO:0007669"/>
    <property type="project" value="InterPro"/>
</dbReference>
<proteinExistence type="predicted"/>
<dbReference type="STRING" id="121845.A0A3Q0INU4"/>
<evidence type="ECO:0000313" key="8">
    <source>
        <dbReference type="Proteomes" id="UP000079169"/>
    </source>
</evidence>
<protein>
    <submittedName>
        <fullName evidence="9">Protein deadpan-like</fullName>
    </submittedName>
</protein>
<dbReference type="AlphaFoldDB" id="A0A3Q0INU4"/>
<dbReference type="InterPro" id="IPR003650">
    <property type="entry name" value="Orange_dom"/>
</dbReference>
<dbReference type="GeneID" id="113465745"/>
<dbReference type="InterPro" id="IPR036638">
    <property type="entry name" value="HLH_DNA-bd_sf"/>
</dbReference>
<dbReference type="SUPFAM" id="SSF158457">
    <property type="entry name" value="Orange domain-like"/>
    <property type="match status" value="1"/>
</dbReference>
<keyword evidence="5" id="KW-0539">Nucleus</keyword>
<evidence type="ECO:0000256" key="5">
    <source>
        <dbReference type="ARBA" id="ARBA00023242"/>
    </source>
</evidence>
<dbReference type="Gene3D" id="6.10.250.980">
    <property type="match status" value="1"/>
</dbReference>
<dbReference type="PROSITE" id="PS51054">
    <property type="entry name" value="ORANGE"/>
    <property type="match status" value="1"/>
</dbReference>
<dbReference type="SMART" id="SM00511">
    <property type="entry name" value="ORANGE"/>
    <property type="match status" value="1"/>
</dbReference>
<keyword evidence="3" id="KW-0238">DNA-binding</keyword>